<accession>A0A4R8SVM2</accession>
<name>A0A4R8SVM2_9PEZI</name>
<reference evidence="1 2" key="1">
    <citation type="submission" date="2018-11" db="EMBL/GenBank/DDBJ databases">
        <title>Genome sequence and assembly of Colletotrichum sidae.</title>
        <authorList>
            <person name="Gan P."/>
            <person name="Shirasu K."/>
        </authorList>
    </citation>
    <scope>NUCLEOTIDE SEQUENCE [LARGE SCALE GENOMIC DNA]</scope>
    <source>
        <strain evidence="1 2">CBS 518.97</strain>
    </source>
</reference>
<proteinExistence type="predicted"/>
<evidence type="ECO:0000313" key="2">
    <source>
        <dbReference type="Proteomes" id="UP000295604"/>
    </source>
</evidence>
<dbReference type="Proteomes" id="UP000295604">
    <property type="component" value="Unassembled WGS sequence"/>
</dbReference>
<organism evidence="1 2">
    <name type="scientific">Colletotrichum sidae</name>
    <dbReference type="NCBI Taxonomy" id="1347389"/>
    <lineage>
        <taxon>Eukaryota</taxon>
        <taxon>Fungi</taxon>
        <taxon>Dikarya</taxon>
        <taxon>Ascomycota</taxon>
        <taxon>Pezizomycotina</taxon>
        <taxon>Sordariomycetes</taxon>
        <taxon>Hypocreomycetidae</taxon>
        <taxon>Glomerellales</taxon>
        <taxon>Glomerellaceae</taxon>
        <taxon>Colletotrichum</taxon>
        <taxon>Colletotrichum orbiculare species complex</taxon>
    </lineage>
</organism>
<comment type="caution">
    <text evidence="1">The sequence shown here is derived from an EMBL/GenBank/DDBJ whole genome shotgun (WGS) entry which is preliminary data.</text>
</comment>
<dbReference type="EMBL" id="QAPF01001213">
    <property type="protein sequence ID" value="TEA05991.1"/>
    <property type="molecule type" value="Genomic_DNA"/>
</dbReference>
<evidence type="ECO:0000313" key="1">
    <source>
        <dbReference type="EMBL" id="TEA05991.1"/>
    </source>
</evidence>
<sequence length="381" mass="41875">MAKTYEAQGDLVLLVGPTAAPYRVDSRALARVSPVFRAMLHGGFAEAVRPPDNGGGGGGGGGEWTVALPEDGRAETEILLALAHGSAKSVPHVVDLQTFYRLLTLTEKYDATHMVAGWACMWLLHGIDAGWGFEPETLCLAWELGNIELFRATMESAIENSHVGPEGDVLYGRRSVVFTGTGTRPGAPTMVLESLEFLTPPDMFEIVEKSRQMLVRAELEPWTWLYQMLKQGKCQHSPASESSSEDMIEAEKTEENFQCDSMAFGSLLKSCSDLQLDMTNPDVIETYQGSVADLRLKLSTVSVRFLSGHDSCCEEGEQHLEKGREYATQLRTRVLEIRKNHMRYLTSQAQKTGFPIVGDKKFAAMVGLTARGGGIHSSRKR</sequence>
<evidence type="ECO:0008006" key="3">
    <source>
        <dbReference type="Google" id="ProtNLM"/>
    </source>
</evidence>
<dbReference type="AlphaFoldDB" id="A0A4R8SVM2"/>
<protein>
    <recommendedName>
        <fullName evidence="3">BTB domain-containing protein</fullName>
    </recommendedName>
</protein>
<keyword evidence="2" id="KW-1185">Reference proteome</keyword>
<gene>
    <name evidence="1" type="ORF">C8034_v001436</name>
</gene>